<gene>
    <name evidence="2" type="ORF">DAY19_06240</name>
</gene>
<reference evidence="3" key="1">
    <citation type="journal article" date="2019" name="Int. J. Syst. Evol. Microbiol.">
        <title>Halobacteriovorax valvorus sp. nov., a novel prokaryotic predator isolated from coastal seawater of China.</title>
        <authorList>
            <person name="Chen M.-X."/>
        </authorList>
    </citation>
    <scope>NUCLEOTIDE SEQUENCE [LARGE SCALE GENOMIC DNA]</scope>
    <source>
        <strain evidence="3">BL9</strain>
    </source>
</reference>
<accession>A0ABY0IEA4</accession>
<dbReference type="InterPro" id="IPR025537">
    <property type="entry name" value="DUF4423"/>
</dbReference>
<feature type="domain" description="DUF4423" evidence="1">
    <location>
        <begin position="106"/>
        <end position="268"/>
    </location>
</feature>
<dbReference type="Proteomes" id="UP000443582">
    <property type="component" value="Unassembled WGS sequence"/>
</dbReference>
<protein>
    <submittedName>
        <fullName evidence="2">TIGR02147 family protein</fullName>
    </submittedName>
</protein>
<dbReference type="NCBIfam" id="TIGR02147">
    <property type="entry name" value="Fsuc_second"/>
    <property type="match status" value="1"/>
</dbReference>
<dbReference type="InterPro" id="IPR011873">
    <property type="entry name" value="CHP02147"/>
</dbReference>
<evidence type="ECO:0000313" key="2">
    <source>
        <dbReference type="EMBL" id="RZF21280.1"/>
    </source>
</evidence>
<dbReference type="Pfam" id="PF14394">
    <property type="entry name" value="DUF4423"/>
    <property type="match status" value="1"/>
</dbReference>
<organism evidence="2 3">
    <name type="scientific">Halobacteriovorax vibrionivorans</name>
    <dbReference type="NCBI Taxonomy" id="2152716"/>
    <lineage>
        <taxon>Bacteria</taxon>
        <taxon>Pseudomonadati</taxon>
        <taxon>Bdellovibrionota</taxon>
        <taxon>Bacteriovoracia</taxon>
        <taxon>Bacteriovoracales</taxon>
        <taxon>Halobacteriovoraceae</taxon>
        <taxon>Halobacteriovorax</taxon>
    </lineage>
</organism>
<comment type="caution">
    <text evidence="2">The sequence shown here is derived from an EMBL/GenBank/DDBJ whole genome shotgun (WGS) entry which is preliminary data.</text>
</comment>
<evidence type="ECO:0000259" key="1">
    <source>
        <dbReference type="Pfam" id="PF14394"/>
    </source>
</evidence>
<dbReference type="RefSeq" id="WP_133296902.1">
    <property type="nucleotide sequence ID" value="NZ_QDKL01000002.1"/>
</dbReference>
<name>A0ABY0IEA4_9BACT</name>
<keyword evidence="3" id="KW-1185">Reference proteome</keyword>
<sequence>MHHVDIFNYVNASLYLRDTWLKKKENNPNFSIRSWANNLGIKSHTQLHQVLNGKRNLPSKYIISIAKNLKLTTSEADYFEKLVKLQAAKSEEERLFYLQSIQKNNESIEVYEVDSYELIRSPLNFFILELFCLIDGQLTPLKIQKSLIHHYPLNEIRKSVELLTKLKMLIVKDGSYRKAHGTVFTANDIPNLAKQEYHKNIAELAKEAVSKQAPLEREFSGFTFGIKAENLPQAKEELRKFREEFSQKFIEKDFEGNQLYHLAINFFAISNKVE</sequence>
<dbReference type="EMBL" id="QDKL01000002">
    <property type="protein sequence ID" value="RZF21280.1"/>
    <property type="molecule type" value="Genomic_DNA"/>
</dbReference>
<proteinExistence type="predicted"/>
<evidence type="ECO:0000313" key="3">
    <source>
        <dbReference type="Proteomes" id="UP000443582"/>
    </source>
</evidence>